<dbReference type="FunFam" id="3.30.200.20:FF:000124">
    <property type="entry name" value="Cyclin-dependent kinase 4"/>
    <property type="match status" value="1"/>
</dbReference>
<dbReference type="GO" id="GO:0008013">
    <property type="term" value="F:beta-catenin binding"/>
    <property type="evidence" value="ECO:0007669"/>
    <property type="project" value="TreeGrafter"/>
</dbReference>
<evidence type="ECO:0000256" key="8">
    <source>
        <dbReference type="ARBA" id="ARBA00022679"/>
    </source>
</evidence>
<evidence type="ECO:0000256" key="2">
    <source>
        <dbReference type="ARBA" id="ARBA00004282"/>
    </source>
</evidence>
<dbReference type="Pfam" id="PF01044">
    <property type="entry name" value="Vinculin"/>
    <property type="match status" value="1"/>
</dbReference>
<dbReference type="Gene3D" id="1.20.120.230">
    <property type="entry name" value="Alpha-catenin/vinculin-like"/>
    <property type="match status" value="5"/>
</dbReference>
<organism evidence="20 21">
    <name type="scientific">Dimorphilus gyrociliatus</name>
    <dbReference type="NCBI Taxonomy" id="2664684"/>
    <lineage>
        <taxon>Eukaryota</taxon>
        <taxon>Metazoa</taxon>
        <taxon>Spiralia</taxon>
        <taxon>Lophotrochozoa</taxon>
        <taxon>Annelida</taxon>
        <taxon>Polychaeta</taxon>
        <taxon>Polychaeta incertae sedis</taxon>
        <taxon>Dinophilidae</taxon>
        <taxon>Dimorphilus</taxon>
    </lineage>
</organism>
<keyword evidence="11 17" id="KW-0067">ATP-binding</keyword>
<dbReference type="SUPFAM" id="SSF56112">
    <property type="entry name" value="Protein kinase-like (PK-like)"/>
    <property type="match status" value="1"/>
</dbReference>
<evidence type="ECO:0000259" key="19">
    <source>
        <dbReference type="PROSITE" id="PS50011"/>
    </source>
</evidence>
<dbReference type="SMART" id="SM00220">
    <property type="entry name" value="S_TKc"/>
    <property type="match status" value="1"/>
</dbReference>
<comment type="caution">
    <text evidence="20">The sequence shown here is derived from an EMBL/GenBank/DDBJ whole genome shotgun (WGS) entry which is preliminary data.</text>
</comment>
<evidence type="ECO:0000256" key="9">
    <source>
        <dbReference type="ARBA" id="ARBA00022741"/>
    </source>
</evidence>
<evidence type="ECO:0000313" key="21">
    <source>
        <dbReference type="Proteomes" id="UP000549394"/>
    </source>
</evidence>
<evidence type="ECO:0000256" key="11">
    <source>
        <dbReference type="ARBA" id="ARBA00022840"/>
    </source>
</evidence>
<dbReference type="PROSITE" id="PS00107">
    <property type="entry name" value="PROTEIN_KINASE_ATP"/>
    <property type="match status" value="1"/>
</dbReference>
<dbReference type="GO" id="GO:0098609">
    <property type="term" value="P:cell-cell adhesion"/>
    <property type="evidence" value="ECO:0007669"/>
    <property type="project" value="TreeGrafter"/>
</dbReference>
<dbReference type="Gene3D" id="3.30.200.20">
    <property type="entry name" value="Phosphorylase Kinase, domain 1"/>
    <property type="match status" value="1"/>
</dbReference>
<dbReference type="OrthoDB" id="6376697at2759"/>
<dbReference type="GO" id="GO:0016477">
    <property type="term" value="P:cell migration"/>
    <property type="evidence" value="ECO:0007669"/>
    <property type="project" value="TreeGrafter"/>
</dbReference>
<evidence type="ECO:0000256" key="1">
    <source>
        <dbReference type="ARBA" id="ARBA00004245"/>
    </source>
</evidence>
<dbReference type="InterPro" id="IPR011009">
    <property type="entry name" value="Kinase-like_dom_sf"/>
</dbReference>
<dbReference type="PANTHER" id="PTHR18914:SF9">
    <property type="entry name" value="CATENIN ALPHA"/>
    <property type="match status" value="1"/>
</dbReference>
<dbReference type="GO" id="GO:0005856">
    <property type="term" value="C:cytoskeleton"/>
    <property type="evidence" value="ECO:0007669"/>
    <property type="project" value="UniProtKB-SubCell"/>
</dbReference>
<dbReference type="PANTHER" id="PTHR18914">
    <property type="entry name" value="ALPHA CATENIN"/>
    <property type="match status" value="1"/>
</dbReference>
<dbReference type="FunFam" id="1.10.510.10:FF:000203">
    <property type="entry name" value="Cyclin-dependent kinase 9"/>
    <property type="match status" value="1"/>
</dbReference>
<comment type="similarity">
    <text evidence="4">Belongs to the vinculin/alpha-catenin family.</text>
</comment>
<dbReference type="Pfam" id="PF00069">
    <property type="entry name" value="Pkinase"/>
    <property type="match status" value="1"/>
</dbReference>
<dbReference type="PROSITE" id="PS00108">
    <property type="entry name" value="PROTEIN_KINASE_ST"/>
    <property type="match status" value="1"/>
</dbReference>
<evidence type="ECO:0000256" key="3">
    <source>
        <dbReference type="ARBA" id="ARBA00006485"/>
    </source>
</evidence>
<evidence type="ECO:0000256" key="7">
    <source>
        <dbReference type="ARBA" id="ARBA00022527"/>
    </source>
</evidence>
<dbReference type="GO" id="GO:0051015">
    <property type="term" value="F:actin filament binding"/>
    <property type="evidence" value="ECO:0007669"/>
    <property type="project" value="InterPro"/>
</dbReference>
<proteinExistence type="inferred from homology"/>
<dbReference type="FunFam" id="1.20.120.230:FF:000007">
    <property type="entry name" value="Catenin alpha 1"/>
    <property type="match status" value="1"/>
</dbReference>
<reference evidence="20 21" key="1">
    <citation type="submission" date="2020-08" db="EMBL/GenBank/DDBJ databases">
        <authorList>
            <person name="Hejnol A."/>
        </authorList>
    </citation>
    <scope>NUCLEOTIDE SEQUENCE [LARGE SCALE GENOMIC DNA]</scope>
</reference>
<evidence type="ECO:0000256" key="4">
    <source>
        <dbReference type="ARBA" id="ARBA00008376"/>
    </source>
</evidence>
<keyword evidence="7" id="KW-0723">Serine/threonine-protein kinase</keyword>
<dbReference type="GO" id="GO:0016342">
    <property type="term" value="C:catenin complex"/>
    <property type="evidence" value="ECO:0007669"/>
    <property type="project" value="TreeGrafter"/>
</dbReference>
<dbReference type="Gene3D" id="1.10.510.10">
    <property type="entry name" value="Transferase(Phosphotransferase) domain 1"/>
    <property type="match status" value="1"/>
</dbReference>
<keyword evidence="10" id="KW-0418">Kinase</keyword>
<protein>
    <recommendedName>
        <fullName evidence="5">cyclin-dependent kinase</fullName>
        <ecNumber evidence="5">2.7.11.22</ecNumber>
    </recommendedName>
</protein>
<keyword evidence="13" id="KW-0965">Cell junction</keyword>
<feature type="region of interest" description="Disordered" evidence="18">
    <location>
        <begin position="1283"/>
        <end position="1312"/>
    </location>
</feature>
<accession>A0A7I8VEF1</accession>
<evidence type="ECO:0000256" key="15">
    <source>
        <dbReference type="ARBA" id="ARBA00047811"/>
    </source>
</evidence>
<keyword evidence="8" id="KW-0808">Transferase</keyword>
<dbReference type="InterPro" id="IPR017441">
    <property type="entry name" value="Protein_kinase_ATP_BS"/>
</dbReference>
<evidence type="ECO:0000256" key="17">
    <source>
        <dbReference type="PROSITE-ProRule" id="PRU10141"/>
    </source>
</evidence>
<evidence type="ECO:0000256" key="14">
    <source>
        <dbReference type="ARBA" id="ARBA00023212"/>
    </source>
</evidence>
<dbReference type="GO" id="GO:0005912">
    <property type="term" value="C:adherens junction"/>
    <property type="evidence" value="ECO:0007669"/>
    <property type="project" value="TreeGrafter"/>
</dbReference>
<comment type="catalytic activity">
    <reaction evidence="16">
        <text>L-seryl-[protein] + ATP = O-phospho-L-seryl-[protein] + ADP + H(+)</text>
        <dbReference type="Rhea" id="RHEA:17989"/>
        <dbReference type="Rhea" id="RHEA-COMP:9863"/>
        <dbReference type="Rhea" id="RHEA-COMP:11604"/>
        <dbReference type="ChEBI" id="CHEBI:15378"/>
        <dbReference type="ChEBI" id="CHEBI:29999"/>
        <dbReference type="ChEBI" id="CHEBI:30616"/>
        <dbReference type="ChEBI" id="CHEBI:83421"/>
        <dbReference type="ChEBI" id="CHEBI:456216"/>
        <dbReference type="EC" id="2.7.11.22"/>
    </reaction>
</comment>
<evidence type="ECO:0000256" key="18">
    <source>
        <dbReference type="SAM" id="MobiDB-lite"/>
    </source>
</evidence>
<dbReference type="InterPro" id="IPR000719">
    <property type="entry name" value="Prot_kinase_dom"/>
</dbReference>
<dbReference type="InterPro" id="IPR001033">
    <property type="entry name" value="Alpha_catenin"/>
</dbReference>
<gene>
    <name evidence="20" type="ORF">DGYR_LOCUS2604</name>
</gene>
<feature type="binding site" evidence="17">
    <location>
        <position position="992"/>
    </location>
    <ligand>
        <name>ATP</name>
        <dbReference type="ChEBI" id="CHEBI:30616"/>
    </ligand>
</feature>
<keyword evidence="9 17" id="KW-0547">Nucleotide-binding</keyword>
<dbReference type="GO" id="GO:0045296">
    <property type="term" value="F:cadherin binding"/>
    <property type="evidence" value="ECO:0007669"/>
    <property type="project" value="InterPro"/>
</dbReference>
<dbReference type="EMBL" id="CAJFCJ010000004">
    <property type="protein sequence ID" value="CAD5113648.1"/>
    <property type="molecule type" value="Genomic_DNA"/>
</dbReference>
<evidence type="ECO:0000256" key="6">
    <source>
        <dbReference type="ARBA" id="ARBA00022490"/>
    </source>
</evidence>
<comment type="subcellular location">
    <subcellularLocation>
        <location evidence="2">Cell junction</location>
    </subcellularLocation>
    <subcellularLocation>
        <location evidence="1">Cytoplasm</location>
        <location evidence="1">Cytoskeleton</location>
    </subcellularLocation>
</comment>
<evidence type="ECO:0000256" key="16">
    <source>
        <dbReference type="ARBA" id="ARBA00048367"/>
    </source>
</evidence>
<comment type="catalytic activity">
    <reaction evidence="15">
        <text>L-threonyl-[protein] + ATP = O-phospho-L-threonyl-[protein] + ADP + H(+)</text>
        <dbReference type="Rhea" id="RHEA:46608"/>
        <dbReference type="Rhea" id="RHEA-COMP:11060"/>
        <dbReference type="Rhea" id="RHEA-COMP:11605"/>
        <dbReference type="ChEBI" id="CHEBI:15378"/>
        <dbReference type="ChEBI" id="CHEBI:30013"/>
        <dbReference type="ChEBI" id="CHEBI:30616"/>
        <dbReference type="ChEBI" id="CHEBI:61977"/>
        <dbReference type="ChEBI" id="CHEBI:456216"/>
        <dbReference type="EC" id="2.7.11.22"/>
    </reaction>
</comment>
<dbReference type="InterPro" id="IPR008271">
    <property type="entry name" value="Ser/Thr_kinase_AS"/>
</dbReference>
<dbReference type="GO" id="GO:0005524">
    <property type="term" value="F:ATP binding"/>
    <property type="evidence" value="ECO:0007669"/>
    <property type="project" value="UniProtKB-UniRule"/>
</dbReference>
<name>A0A7I8VEF1_9ANNE</name>
<evidence type="ECO:0000256" key="5">
    <source>
        <dbReference type="ARBA" id="ARBA00012425"/>
    </source>
</evidence>
<keyword evidence="12" id="KW-0130">Cell adhesion</keyword>
<dbReference type="SUPFAM" id="SSF47220">
    <property type="entry name" value="alpha-catenin/vinculin-like"/>
    <property type="match status" value="4"/>
</dbReference>
<dbReference type="PRINTS" id="PR00805">
    <property type="entry name" value="ALPHACATENIN"/>
</dbReference>
<dbReference type="Gene3D" id="6.10.250.2510">
    <property type="match status" value="1"/>
</dbReference>
<keyword evidence="6" id="KW-0963">Cytoplasm</keyword>
<keyword evidence="21" id="KW-1185">Reference proteome</keyword>
<dbReference type="Proteomes" id="UP000549394">
    <property type="component" value="Unassembled WGS sequence"/>
</dbReference>
<keyword evidence="14" id="KW-0206">Cytoskeleton</keyword>
<evidence type="ECO:0000313" key="20">
    <source>
        <dbReference type="EMBL" id="CAD5113648.1"/>
    </source>
</evidence>
<evidence type="ECO:0000256" key="10">
    <source>
        <dbReference type="ARBA" id="ARBA00022777"/>
    </source>
</evidence>
<comment type="similarity">
    <text evidence="3">Belongs to the protein kinase superfamily. CMGC Ser/Thr protein kinase family. CDC2/CDKX subfamily.</text>
</comment>
<feature type="domain" description="Protein kinase" evidence="19">
    <location>
        <begin position="962"/>
        <end position="1255"/>
    </location>
</feature>
<evidence type="ECO:0000256" key="12">
    <source>
        <dbReference type="ARBA" id="ARBA00022889"/>
    </source>
</evidence>
<sequence length="1312" mass="148065">MSVVTPQPMSTLHFQWDPKNLEIKTKSVEKTLEPLVTQVTTLVSQKGPTRGKKGRSKKAKVLSTAVARAIDHFINEGQKIAEENVEIRNEMFTAVEEVKKTGDAMKLASDDFAGDPCSSMKRGTMVRAARALLGAVTRLLILADMVDVNNLLKALRTVQSDLDRVRDASSEKELRSAFKDFGTGVMALSERAGRRQLDLKDPYNRERMASARAMLKTNTLPLLTASKVYVRHPELAAARANRDYVLKQVCDAVDQISGVAQSKGMDGHPFDGPGELANALDEFDIRIMDPDSGKGGRRQGPSLEERLESIISGAALMADSSCTRDERRDRIVEECNAVRQALQDLLTESMKNMGNSERTNNITRAIDQVCTRTTDLRKQLRRAVVDHVSDTFFDTSGPLFDLIDAAKAGKVEDVENEYGRRFTEHASKMVEVANLACSMSNHEEGVKFVRLAAANIENLYPQVLNAARILALRPDSKVALENMDVFKDSWLKQTRLLTDAIDDIMLIEDFLNVSENHILEDVKGCIQALDEGNIDALHENGRKLIGRSQRIADVVGVEMEKYQPGPYTERVLQSVILLRDKTVPNFINNLRYVLDKMESNPSIQFSTDDKDTFINSAGLIYEGVKDIKQSVLLNRSEDYDQSMSDMDGMNPYSSYSYEYGTGSMDRRSDNGGMIMAQDDVQKEHIDDSSDRAKMRMVIDQMPEEQRAHFDQQVAHFFVERKRFEREVAKWDDSGNEIIVLAKQMCMIMMEMTDFTRGRGPLKNTMDVINAAKKISEAGSNLDKLCKEIVQHCPESASKKDLLAYLQRIALYCHQLNITSKVKADVQNISGELIVSGLDSATSLIQAAKNLMNAVVLAVKASYVASTKYKSGAKQPVVQWRIRSTVPKKLGEKVQALGPRIAHTNLQVTWKMRAPDKKPLVRPDDPLEVRARIRRSERQQKMEPVHELTSYEFPHCRDCFAHYEKVQKVGHGTFGEVFKARPKNGERKFVALKKIIMDNEKEGFPITAIREIKILQQLKHDNVIHLLEICRTKATQYNRFKTSFYLVFEFCDHDLAGLLNNVTVKFHLGDVKRIMQQILNGLYYIHGNKVLHRDMKSANVLVTRQGQIKLADFGLARATSQTRQHRYTNRVVTLWYRAPELLLGARNYGPQIDVWSTGCIMAELWTRTPIMQGATEQEQINLIMNLCGTITTDVWPGVDQLDLFSKIKLGQAKRRVKERLKAYVKDPYALDLLDKLLTLDPAQRITTDTALEHDLFYTDPMPSDLSKTLAQYTTGMFEMYSQPRRNQRHGAHRPGAAGGGPAVNPDHHVERVF</sequence>
<dbReference type="InterPro" id="IPR036723">
    <property type="entry name" value="Alpha-catenin/vinculin-like_sf"/>
</dbReference>
<dbReference type="InterPro" id="IPR006077">
    <property type="entry name" value="Vinculin/catenin"/>
</dbReference>
<dbReference type="GO" id="GO:0004693">
    <property type="term" value="F:cyclin-dependent protein serine/threonine kinase activity"/>
    <property type="evidence" value="ECO:0007669"/>
    <property type="project" value="UniProtKB-EC"/>
</dbReference>
<dbReference type="PROSITE" id="PS50011">
    <property type="entry name" value="PROTEIN_KINASE_DOM"/>
    <property type="match status" value="1"/>
</dbReference>
<evidence type="ECO:0000256" key="13">
    <source>
        <dbReference type="ARBA" id="ARBA00022949"/>
    </source>
</evidence>
<dbReference type="EC" id="2.7.11.22" evidence="5"/>